<keyword evidence="1" id="KW-1133">Transmembrane helix</keyword>
<accession>A0AAD7CIU9</accession>
<evidence type="ECO:0000313" key="3">
    <source>
        <dbReference type="Proteomes" id="UP001221142"/>
    </source>
</evidence>
<proteinExistence type="predicted"/>
<feature type="transmembrane region" description="Helical" evidence="1">
    <location>
        <begin position="254"/>
        <end position="272"/>
    </location>
</feature>
<dbReference type="EMBL" id="JARKIF010000001">
    <property type="protein sequence ID" value="KAJ7650199.1"/>
    <property type="molecule type" value="Genomic_DNA"/>
</dbReference>
<feature type="transmembrane region" description="Helical" evidence="1">
    <location>
        <begin position="115"/>
        <end position="140"/>
    </location>
</feature>
<organism evidence="2 3">
    <name type="scientific">Roridomyces roridus</name>
    <dbReference type="NCBI Taxonomy" id="1738132"/>
    <lineage>
        <taxon>Eukaryota</taxon>
        <taxon>Fungi</taxon>
        <taxon>Dikarya</taxon>
        <taxon>Basidiomycota</taxon>
        <taxon>Agaricomycotina</taxon>
        <taxon>Agaricomycetes</taxon>
        <taxon>Agaricomycetidae</taxon>
        <taxon>Agaricales</taxon>
        <taxon>Marasmiineae</taxon>
        <taxon>Mycenaceae</taxon>
        <taxon>Roridomyces</taxon>
    </lineage>
</organism>
<dbReference type="AlphaFoldDB" id="A0AAD7CIU9"/>
<gene>
    <name evidence="2" type="ORF">FB45DRAFT_11987</name>
</gene>
<feature type="transmembrane region" description="Helical" evidence="1">
    <location>
        <begin position="72"/>
        <end position="94"/>
    </location>
</feature>
<feature type="transmembrane region" description="Helical" evidence="1">
    <location>
        <begin position="160"/>
        <end position="178"/>
    </location>
</feature>
<feature type="transmembrane region" description="Helical" evidence="1">
    <location>
        <begin position="223"/>
        <end position="242"/>
    </location>
</feature>
<evidence type="ECO:0000313" key="2">
    <source>
        <dbReference type="EMBL" id="KAJ7650199.1"/>
    </source>
</evidence>
<name>A0AAD7CIU9_9AGAR</name>
<reference evidence="2" key="1">
    <citation type="submission" date="2023-03" db="EMBL/GenBank/DDBJ databases">
        <title>Massive genome expansion in bonnet fungi (Mycena s.s.) driven by repeated elements and novel gene families across ecological guilds.</title>
        <authorList>
            <consortium name="Lawrence Berkeley National Laboratory"/>
            <person name="Harder C.B."/>
            <person name="Miyauchi S."/>
            <person name="Viragh M."/>
            <person name="Kuo A."/>
            <person name="Thoen E."/>
            <person name="Andreopoulos B."/>
            <person name="Lu D."/>
            <person name="Skrede I."/>
            <person name="Drula E."/>
            <person name="Henrissat B."/>
            <person name="Morin E."/>
            <person name="Kohler A."/>
            <person name="Barry K."/>
            <person name="LaButti K."/>
            <person name="Morin E."/>
            <person name="Salamov A."/>
            <person name="Lipzen A."/>
            <person name="Mereny Z."/>
            <person name="Hegedus B."/>
            <person name="Baldrian P."/>
            <person name="Stursova M."/>
            <person name="Weitz H."/>
            <person name="Taylor A."/>
            <person name="Grigoriev I.V."/>
            <person name="Nagy L.G."/>
            <person name="Martin F."/>
            <person name="Kauserud H."/>
        </authorList>
    </citation>
    <scope>NUCLEOTIDE SEQUENCE</scope>
    <source>
        <strain evidence="2">9284</strain>
    </source>
</reference>
<evidence type="ECO:0000256" key="1">
    <source>
        <dbReference type="SAM" id="Phobius"/>
    </source>
</evidence>
<feature type="transmembrane region" description="Helical" evidence="1">
    <location>
        <begin position="6"/>
        <end position="28"/>
    </location>
</feature>
<keyword evidence="1" id="KW-0472">Membrane</keyword>
<dbReference type="Proteomes" id="UP001221142">
    <property type="component" value="Unassembled WGS sequence"/>
</dbReference>
<comment type="caution">
    <text evidence="2">The sequence shown here is derived from an EMBL/GenBank/DDBJ whole genome shotgun (WGS) entry which is preliminary data.</text>
</comment>
<sequence length="294" mass="32472">MDSRAPTYLFNSLATLGLTLLSITLLAAAFSRHTHRSKTWYSMIVSWQVYAASYLLILGYQLGPEPSRGICALQTMLIYSTPPLTTTTGLAFIFDTHLRLTKALFANKTIHKHTLFLLIAPWALFVAVAAGGLIAVRDFAEVQRDPNHMYCHSVINTQTQISAIICVIGLSTALILICEHSHFLSGSNADRAQVWTSIILYRNWRLFRQISVSSASDLRLSSLVRILVFTIQTSIGIGLGAFEAKGPLKSGLAIWSALLPILPVLCGIAFGTQRDIVRCLMFWKSSNEEPGRKC</sequence>
<keyword evidence="3" id="KW-1185">Reference proteome</keyword>
<keyword evidence="1" id="KW-0812">Transmembrane</keyword>
<feature type="transmembrane region" description="Helical" evidence="1">
    <location>
        <begin position="40"/>
        <end position="60"/>
    </location>
</feature>
<protein>
    <submittedName>
        <fullName evidence="2">Uncharacterized protein</fullName>
    </submittedName>
</protein>